<dbReference type="Pfam" id="PF01740">
    <property type="entry name" value="STAS"/>
    <property type="match status" value="1"/>
</dbReference>
<reference evidence="2" key="2">
    <citation type="submission" date="2024-06" db="EMBL/GenBank/DDBJ databases">
        <authorList>
            <person name="Plum-Jensen L.E."/>
            <person name="Schramm A."/>
            <person name="Marshall I.P.G."/>
        </authorList>
    </citation>
    <scope>NUCLEOTIDE SEQUENCE</scope>
    <source>
        <strain evidence="2">Rat1</strain>
    </source>
</reference>
<accession>A0AAU8LW90</accession>
<dbReference type="SUPFAM" id="SSF52091">
    <property type="entry name" value="SpoIIaa-like"/>
    <property type="match status" value="1"/>
</dbReference>
<gene>
    <name evidence="2" type="ORF">Q3M24_01685</name>
</gene>
<feature type="domain" description="STAS" evidence="1">
    <location>
        <begin position="19"/>
        <end position="109"/>
    </location>
</feature>
<proteinExistence type="predicted"/>
<protein>
    <submittedName>
        <fullName evidence="2">STAS domain-containing protein</fullName>
    </submittedName>
</protein>
<dbReference type="PANTHER" id="PTHR33495">
    <property type="entry name" value="ANTI-SIGMA FACTOR ANTAGONIST TM_1081-RELATED-RELATED"/>
    <property type="match status" value="1"/>
</dbReference>
<dbReference type="InterPro" id="IPR036513">
    <property type="entry name" value="STAS_dom_sf"/>
</dbReference>
<dbReference type="CDD" id="cd07043">
    <property type="entry name" value="STAS_anti-anti-sigma_factors"/>
    <property type="match status" value="1"/>
</dbReference>
<reference evidence="2" key="1">
    <citation type="journal article" date="2024" name="Syst. Appl. Microbiol.">
        <title>First single-strain enrichments of Electrothrix cable bacteria, description of E. aestuarii sp. nov. and E. rattekaaiensis sp. nov., and proposal of a cable bacteria taxonomy following the rules of the SeqCode.</title>
        <authorList>
            <person name="Plum-Jensen L.E."/>
            <person name="Schramm A."/>
            <person name="Marshall I.P.G."/>
        </authorList>
    </citation>
    <scope>NUCLEOTIDE SEQUENCE</scope>
    <source>
        <strain evidence="2">Rat1</strain>
    </source>
</reference>
<organism evidence="2">
    <name type="scientific">Candidatus Electrothrix aestuarii</name>
    <dbReference type="NCBI Taxonomy" id="3062594"/>
    <lineage>
        <taxon>Bacteria</taxon>
        <taxon>Pseudomonadati</taxon>
        <taxon>Thermodesulfobacteriota</taxon>
        <taxon>Desulfobulbia</taxon>
        <taxon>Desulfobulbales</taxon>
        <taxon>Desulfobulbaceae</taxon>
        <taxon>Candidatus Electrothrix</taxon>
    </lineage>
</organism>
<dbReference type="InterPro" id="IPR002645">
    <property type="entry name" value="STAS_dom"/>
</dbReference>
<evidence type="ECO:0000259" key="1">
    <source>
        <dbReference type="PROSITE" id="PS50801"/>
    </source>
</evidence>
<dbReference type="AlphaFoldDB" id="A0AAU8LW90"/>
<dbReference type="EMBL" id="CP159373">
    <property type="protein sequence ID" value="XCN73489.1"/>
    <property type="molecule type" value="Genomic_DNA"/>
</dbReference>
<dbReference type="PROSITE" id="PS50801">
    <property type="entry name" value="STAS"/>
    <property type="match status" value="1"/>
</dbReference>
<name>A0AAU8LW90_9BACT</name>
<dbReference type="Gene3D" id="3.30.750.24">
    <property type="entry name" value="STAS domain"/>
    <property type="match status" value="1"/>
</dbReference>
<dbReference type="PANTHER" id="PTHR33495:SF2">
    <property type="entry name" value="ANTI-SIGMA FACTOR ANTAGONIST TM_1081-RELATED"/>
    <property type="match status" value="1"/>
</dbReference>
<dbReference type="GO" id="GO:0043856">
    <property type="term" value="F:anti-sigma factor antagonist activity"/>
    <property type="evidence" value="ECO:0007669"/>
    <property type="project" value="TreeGrafter"/>
</dbReference>
<evidence type="ECO:0000313" key="2">
    <source>
        <dbReference type="EMBL" id="XCN73489.1"/>
    </source>
</evidence>
<sequence>MKIEQMNNCLVVRFEETRLDASSAPNFVNAVCNAFEQLADSVQSVILDMKQIQFADSRGLGSIVLIFHKLKANLLLCGAGEQVEKLIKLTRLDSVLQLYQDIPSALKDA</sequence>
<dbReference type="KEGG" id="eaj:Q3M24_01685"/>